<keyword evidence="2" id="KW-0812">Transmembrane</keyword>
<evidence type="ECO:0000313" key="4">
    <source>
        <dbReference type="Proteomes" id="UP000198362"/>
    </source>
</evidence>
<evidence type="ECO:0000256" key="1">
    <source>
        <dbReference type="SAM" id="MobiDB-lite"/>
    </source>
</evidence>
<dbReference type="Proteomes" id="UP000198362">
    <property type="component" value="Unassembled WGS sequence"/>
</dbReference>
<feature type="region of interest" description="Disordered" evidence="1">
    <location>
        <begin position="273"/>
        <end position="311"/>
    </location>
</feature>
<keyword evidence="2" id="KW-1133">Transmembrane helix</keyword>
<feature type="transmembrane region" description="Helical" evidence="2">
    <location>
        <begin position="126"/>
        <end position="146"/>
    </location>
</feature>
<gene>
    <name evidence="3" type="ORF">SAMN05421812_104233</name>
</gene>
<evidence type="ECO:0000313" key="3">
    <source>
        <dbReference type="EMBL" id="SNT28412.1"/>
    </source>
</evidence>
<dbReference type="AlphaFoldDB" id="A0A239LEP7"/>
<reference evidence="3 4" key="1">
    <citation type="submission" date="2017-06" db="EMBL/GenBank/DDBJ databases">
        <authorList>
            <person name="Kim H.J."/>
            <person name="Triplett B.A."/>
        </authorList>
    </citation>
    <scope>NUCLEOTIDE SEQUENCE [LARGE SCALE GENOMIC DNA]</scope>
    <source>
        <strain evidence="3 4">CGMCC 4.5593</strain>
    </source>
</reference>
<evidence type="ECO:0000256" key="2">
    <source>
        <dbReference type="SAM" id="Phobius"/>
    </source>
</evidence>
<keyword evidence="4" id="KW-1185">Reference proteome</keyword>
<feature type="transmembrane region" description="Helical" evidence="2">
    <location>
        <begin position="203"/>
        <end position="222"/>
    </location>
</feature>
<protein>
    <submittedName>
        <fullName evidence="3">Uncharacterized protein</fullName>
    </submittedName>
</protein>
<name>A0A239LEP7_9ACTN</name>
<feature type="transmembrane region" description="Helical" evidence="2">
    <location>
        <begin position="153"/>
        <end position="172"/>
    </location>
</feature>
<feature type="transmembrane region" description="Helical" evidence="2">
    <location>
        <begin position="72"/>
        <end position="94"/>
    </location>
</feature>
<feature type="transmembrane region" description="Helical" evidence="2">
    <location>
        <begin position="20"/>
        <end position="36"/>
    </location>
</feature>
<feature type="compositionally biased region" description="Polar residues" evidence="1">
    <location>
        <begin position="280"/>
        <end position="292"/>
    </location>
</feature>
<proteinExistence type="predicted"/>
<feature type="transmembrane region" description="Helical" evidence="2">
    <location>
        <begin position="178"/>
        <end position="198"/>
    </location>
</feature>
<feature type="transmembrane region" description="Helical" evidence="2">
    <location>
        <begin position="43"/>
        <end position="66"/>
    </location>
</feature>
<organism evidence="3 4">
    <name type="scientific">Asanoa hainanensis</name>
    <dbReference type="NCBI Taxonomy" id="560556"/>
    <lineage>
        <taxon>Bacteria</taxon>
        <taxon>Bacillati</taxon>
        <taxon>Actinomycetota</taxon>
        <taxon>Actinomycetes</taxon>
        <taxon>Micromonosporales</taxon>
        <taxon>Micromonosporaceae</taxon>
        <taxon>Asanoa</taxon>
    </lineage>
</organism>
<feature type="transmembrane region" description="Helical" evidence="2">
    <location>
        <begin position="101"/>
        <end position="120"/>
    </location>
</feature>
<keyword evidence="2" id="KW-0472">Membrane</keyword>
<dbReference type="EMBL" id="FZPH01000004">
    <property type="protein sequence ID" value="SNT28412.1"/>
    <property type="molecule type" value="Genomic_DNA"/>
</dbReference>
<accession>A0A239LEP7</accession>
<feature type="transmembrane region" description="Helical" evidence="2">
    <location>
        <begin position="228"/>
        <end position="250"/>
    </location>
</feature>
<sequence>MSGLAALITAASGPPGLTPYAIFIAVAFAGATLLVATDVEARLAIALAAALIGFGAALVSLGISAFSEGDVLAGVLCLGFGLSGVSAGITTLVGPAPLQGVSALCAGITFGIAGVALLAGRGDSDFGVPLLGLGLASATLGVSVMIDSGRAHAVGQIGAGAVLAGTGVMLVTRSDLALGLPVLTSGLSLVGLAIFGLIGRRSLASLTFVVNGVSLVAMGALWSREGALLLAVAYMGFGLAGASWGVVSFIDNGGISGVKRWLMAEPSHHQSKGPIYELTAGNSGDGSLSIPAQTDEHGAPGQRLPAPRPDR</sequence>